<evidence type="ECO:0000313" key="2">
    <source>
        <dbReference type="EMBL" id="TNN74894.1"/>
    </source>
</evidence>
<gene>
    <name evidence="2" type="ORF">EYF80_014812</name>
</gene>
<evidence type="ECO:0000313" key="3">
    <source>
        <dbReference type="Proteomes" id="UP000314294"/>
    </source>
</evidence>
<feature type="region of interest" description="Disordered" evidence="1">
    <location>
        <begin position="1"/>
        <end position="25"/>
    </location>
</feature>
<name>A0A4Z2IC31_9TELE</name>
<protein>
    <submittedName>
        <fullName evidence="2">Uncharacterized protein</fullName>
    </submittedName>
</protein>
<evidence type="ECO:0000256" key="1">
    <source>
        <dbReference type="SAM" id="MobiDB-lite"/>
    </source>
</evidence>
<dbReference type="AlphaFoldDB" id="A0A4Z2IC31"/>
<keyword evidence="3" id="KW-1185">Reference proteome</keyword>
<accession>A0A4Z2IC31</accession>
<organism evidence="2 3">
    <name type="scientific">Liparis tanakae</name>
    <name type="common">Tanaka's snailfish</name>
    <dbReference type="NCBI Taxonomy" id="230148"/>
    <lineage>
        <taxon>Eukaryota</taxon>
        <taxon>Metazoa</taxon>
        <taxon>Chordata</taxon>
        <taxon>Craniata</taxon>
        <taxon>Vertebrata</taxon>
        <taxon>Euteleostomi</taxon>
        <taxon>Actinopterygii</taxon>
        <taxon>Neopterygii</taxon>
        <taxon>Teleostei</taxon>
        <taxon>Neoteleostei</taxon>
        <taxon>Acanthomorphata</taxon>
        <taxon>Eupercaria</taxon>
        <taxon>Perciformes</taxon>
        <taxon>Cottioidei</taxon>
        <taxon>Cottales</taxon>
        <taxon>Liparidae</taxon>
        <taxon>Liparis</taxon>
    </lineage>
</organism>
<comment type="caution">
    <text evidence="2">The sequence shown here is derived from an EMBL/GenBank/DDBJ whole genome shotgun (WGS) entry which is preliminary data.</text>
</comment>
<dbReference type="Proteomes" id="UP000314294">
    <property type="component" value="Unassembled WGS sequence"/>
</dbReference>
<sequence length="114" mass="13117">MKKRESGQWAEEKKKDGGEEEDDKLRREEKIKEVFSFSSVPFQFTSTSSSCAVLCINPWNYIMAQVKPSEVHYPLCNVPRLRSSASLQGVDKNICNRPRFRVGLRVSTSLCQTW</sequence>
<reference evidence="2 3" key="1">
    <citation type="submission" date="2019-03" db="EMBL/GenBank/DDBJ databases">
        <title>First draft genome of Liparis tanakae, snailfish: a comprehensive survey of snailfish specific genes.</title>
        <authorList>
            <person name="Kim W."/>
            <person name="Song I."/>
            <person name="Jeong J.-H."/>
            <person name="Kim D."/>
            <person name="Kim S."/>
            <person name="Ryu S."/>
            <person name="Song J.Y."/>
            <person name="Lee S.K."/>
        </authorList>
    </citation>
    <scope>NUCLEOTIDE SEQUENCE [LARGE SCALE GENOMIC DNA]</scope>
    <source>
        <tissue evidence="2">Muscle</tissue>
    </source>
</reference>
<proteinExistence type="predicted"/>
<dbReference type="EMBL" id="SRLO01000109">
    <property type="protein sequence ID" value="TNN74894.1"/>
    <property type="molecule type" value="Genomic_DNA"/>
</dbReference>